<dbReference type="HAMAP" id="MF_01283">
    <property type="entry name" value="RibBA"/>
    <property type="match status" value="1"/>
</dbReference>
<evidence type="ECO:0000256" key="15">
    <source>
        <dbReference type="ARBA" id="ARBA00022679"/>
    </source>
</evidence>
<dbReference type="HAMAP" id="MF_00180">
    <property type="entry name" value="RibB"/>
    <property type="match status" value="1"/>
</dbReference>
<dbReference type="InterPro" id="IPR000422">
    <property type="entry name" value="DHBP_synthase_RibB"/>
</dbReference>
<dbReference type="FunFam" id="2.40.30.20:FF:000004">
    <property type="entry name" value="Riboflavin synthase, alpha subunit"/>
    <property type="match status" value="1"/>
</dbReference>
<evidence type="ECO:0000256" key="22">
    <source>
        <dbReference type="ARBA" id="ARBA00023134"/>
    </source>
</evidence>
<evidence type="ECO:0000256" key="24">
    <source>
        <dbReference type="ARBA" id="ARBA00023239"/>
    </source>
</evidence>
<dbReference type="NCBIfam" id="NF001591">
    <property type="entry name" value="PRK00393.1"/>
    <property type="match status" value="1"/>
</dbReference>
<dbReference type="Gene3D" id="3.90.870.10">
    <property type="entry name" value="DHBP synthase"/>
    <property type="match status" value="1"/>
</dbReference>
<comment type="cofactor">
    <cofactor evidence="3">
        <name>Zn(2+)</name>
        <dbReference type="ChEBI" id="CHEBI:29105"/>
    </cofactor>
</comment>
<gene>
    <name evidence="30" type="ORF">LUZ63_020612</name>
</gene>
<keyword evidence="16" id="KW-0479">Metal-binding</keyword>
<evidence type="ECO:0000256" key="26">
    <source>
        <dbReference type="ARBA" id="ARBA00049295"/>
    </source>
</evidence>
<keyword evidence="18" id="KW-0547">Nucleotide-binding</keyword>
<evidence type="ECO:0000256" key="5">
    <source>
        <dbReference type="ARBA" id="ARBA00004853"/>
    </source>
</evidence>
<dbReference type="Pfam" id="PF00926">
    <property type="entry name" value="DHBP_synthase"/>
    <property type="match status" value="1"/>
</dbReference>
<keyword evidence="15" id="KW-0808">Transferase</keyword>
<dbReference type="NCBIfam" id="TIGR00187">
    <property type="entry name" value="ribE"/>
    <property type="match status" value="1"/>
</dbReference>
<dbReference type="CDD" id="cd00402">
    <property type="entry name" value="Riboflavin_synthase_like"/>
    <property type="match status" value="1"/>
</dbReference>
<evidence type="ECO:0000256" key="11">
    <source>
        <dbReference type="ARBA" id="ARBA00012762"/>
    </source>
</evidence>
<dbReference type="PROSITE" id="PS51177">
    <property type="entry name" value="LUMAZINE_BIND"/>
    <property type="match status" value="2"/>
</dbReference>
<dbReference type="GO" id="GO:0005525">
    <property type="term" value="F:GTP binding"/>
    <property type="evidence" value="ECO:0007669"/>
    <property type="project" value="UniProtKB-KW"/>
</dbReference>
<keyword evidence="24" id="KW-0456">Lyase</keyword>
<feature type="compositionally biased region" description="Basic and acidic residues" evidence="28">
    <location>
        <begin position="273"/>
        <end position="289"/>
    </location>
</feature>
<evidence type="ECO:0000256" key="8">
    <source>
        <dbReference type="ARBA" id="ARBA00005520"/>
    </source>
</evidence>
<evidence type="ECO:0000256" key="25">
    <source>
        <dbReference type="ARBA" id="ARBA00023268"/>
    </source>
</evidence>
<evidence type="ECO:0000256" key="20">
    <source>
        <dbReference type="ARBA" id="ARBA00022833"/>
    </source>
</evidence>
<comment type="function">
    <text evidence="4">Catalyzes the dismutation of two molecules of 6,7-dimethyl-8-ribityllumazine, resulting in the formation of riboflavin and 5-amino-6-(D-ribitylamino)uracil.</text>
</comment>
<dbReference type="HAMAP" id="MF_00179">
    <property type="entry name" value="RibA"/>
    <property type="match status" value="1"/>
</dbReference>
<keyword evidence="14" id="KW-0686">Riboflavin biosynthesis</keyword>
<comment type="catalytic activity">
    <reaction evidence="26">
        <text>GTP + 4 H2O = 2,5-diamino-6-hydroxy-4-(5-phosphoribosylamino)-pyrimidine + formate + 2 phosphate + 3 H(+)</text>
        <dbReference type="Rhea" id="RHEA:23704"/>
        <dbReference type="ChEBI" id="CHEBI:15377"/>
        <dbReference type="ChEBI" id="CHEBI:15378"/>
        <dbReference type="ChEBI" id="CHEBI:15740"/>
        <dbReference type="ChEBI" id="CHEBI:37565"/>
        <dbReference type="ChEBI" id="CHEBI:43474"/>
        <dbReference type="ChEBI" id="CHEBI:58614"/>
        <dbReference type="EC" id="3.5.4.25"/>
    </reaction>
</comment>
<evidence type="ECO:0000256" key="18">
    <source>
        <dbReference type="ARBA" id="ARBA00022741"/>
    </source>
</evidence>
<comment type="pathway">
    <text evidence="5">Cofactor biosynthesis; riboflavin biosynthesis; 5-amino-6-(D-ribitylamino)uracil from GTP: step 1/4.</text>
</comment>
<dbReference type="FunFam" id="3.40.50.10990:FF:000001">
    <property type="entry name" value="Riboflavin biosynthesis protein RibBA"/>
    <property type="match status" value="1"/>
</dbReference>
<dbReference type="NCBIfam" id="NF006767">
    <property type="entry name" value="PRK09289.1"/>
    <property type="match status" value="1"/>
</dbReference>
<feature type="compositionally biased region" description="Basic residues" evidence="28">
    <location>
        <begin position="233"/>
        <end position="244"/>
    </location>
</feature>
<evidence type="ECO:0000259" key="29">
    <source>
        <dbReference type="PROSITE" id="PS51177"/>
    </source>
</evidence>
<dbReference type="GO" id="GO:0004746">
    <property type="term" value="F:riboflavin synthase activity"/>
    <property type="evidence" value="ECO:0007669"/>
    <property type="project" value="UniProtKB-EC"/>
</dbReference>
<comment type="similarity">
    <text evidence="8">In the N-terminal section; belongs to the DHBP synthase family.</text>
</comment>
<dbReference type="OrthoDB" id="60371at2759"/>
<dbReference type="AlphaFoldDB" id="A0A9Q0C0G2"/>
<dbReference type="GO" id="GO:0046872">
    <property type="term" value="F:metal ion binding"/>
    <property type="evidence" value="ECO:0007669"/>
    <property type="project" value="UniProtKB-KW"/>
</dbReference>
<dbReference type="FunFam" id="3.90.870.10:FF:000001">
    <property type="entry name" value="Riboflavin biosynthesis protein RibBA"/>
    <property type="match status" value="1"/>
</dbReference>
<evidence type="ECO:0000313" key="31">
    <source>
        <dbReference type="Proteomes" id="UP001151287"/>
    </source>
</evidence>
<dbReference type="NCBIfam" id="TIGR00505">
    <property type="entry name" value="ribA"/>
    <property type="match status" value="1"/>
</dbReference>
<comment type="similarity">
    <text evidence="9">In the C-terminal section; belongs to the GTP cyclohydrolase II family.</text>
</comment>
<comment type="pathway">
    <text evidence="7">Cofactor biosynthesis; riboflavin biosynthesis; 2-hydroxy-3-oxobutyl phosphate from D-ribulose 5-phosphate: step 1/1.</text>
</comment>
<evidence type="ECO:0000256" key="17">
    <source>
        <dbReference type="ARBA" id="ARBA00022737"/>
    </source>
</evidence>
<dbReference type="CDD" id="cd00641">
    <property type="entry name" value="GTP_cyclohydro2"/>
    <property type="match status" value="1"/>
</dbReference>
<keyword evidence="20" id="KW-0862">Zinc</keyword>
<evidence type="ECO:0000256" key="1">
    <source>
        <dbReference type="ARBA" id="ARBA00001936"/>
    </source>
</evidence>
<keyword evidence="25" id="KW-0511">Multifunctional enzyme</keyword>
<keyword evidence="23" id="KW-0464">Manganese</keyword>
<evidence type="ECO:0000256" key="9">
    <source>
        <dbReference type="ARBA" id="ARBA00008976"/>
    </source>
</evidence>
<dbReference type="EC" id="3.5.4.25" evidence="11"/>
<accession>A0A9Q0C0G2</accession>
<evidence type="ECO:0000256" key="13">
    <source>
        <dbReference type="ARBA" id="ARBA00013950"/>
    </source>
</evidence>
<evidence type="ECO:0000256" key="27">
    <source>
        <dbReference type="PROSITE-ProRule" id="PRU00524"/>
    </source>
</evidence>
<feature type="repeat" description="Lumazine-binding" evidence="27">
    <location>
        <begin position="1"/>
        <end position="96"/>
    </location>
</feature>
<evidence type="ECO:0000256" key="3">
    <source>
        <dbReference type="ARBA" id="ARBA00001947"/>
    </source>
</evidence>
<dbReference type="Pfam" id="PF00925">
    <property type="entry name" value="GTP_cyclohydro2"/>
    <property type="match status" value="1"/>
</dbReference>
<evidence type="ECO:0000256" key="4">
    <source>
        <dbReference type="ARBA" id="ARBA00002803"/>
    </source>
</evidence>
<dbReference type="EC" id="2.5.1.9" evidence="12"/>
<dbReference type="InterPro" id="IPR036144">
    <property type="entry name" value="RibA-like_sf"/>
</dbReference>
<comment type="caution">
    <text evidence="30">The sequence shown here is derived from an EMBL/GenBank/DDBJ whole genome shotgun (WGS) entry which is preliminary data.</text>
</comment>
<keyword evidence="21" id="KW-0460">Magnesium</keyword>
<dbReference type="GO" id="GO:0009231">
    <property type="term" value="P:riboflavin biosynthetic process"/>
    <property type="evidence" value="ECO:0007669"/>
    <property type="project" value="UniProtKB-KW"/>
</dbReference>
<dbReference type="GO" id="GO:0003935">
    <property type="term" value="F:GTP cyclohydrolase II activity"/>
    <property type="evidence" value="ECO:0007669"/>
    <property type="project" value="UniProtKB-EC"/>
</dbReference>
<dbReference type="InterPro" id="IPR017938">
    <property type="entry name" value="Riboflavin_synthase-like_b-brl"/>
</dbReference>
<keyword evidence="22" id="KW-0342">GTP-binding</keyword>
<dbReference type="EC" id="4.1.99.12" evidence="10"/>
<dbReference type="NCBIfam" id="NF006803">
    <property type="entry name" value="PRK09311.1"/>
    <property type="match status" value="1"/>
</dbReference>
<evidence type="ECO:0000256" key="6">
    <source>
        <dbReference type="ARBA" id="ARBA00004887"/>
    </source>
</evidence>
<dbReference type="PANTHER" id="PTHR21327">
    <property type="entry name" value="GTP CYCLOHYDROLASE II-RELATED"/>
    <property type="match status" value="1"/>
</dbReference>
<dbReference type="Proteomes" id="UP001151287">
    <property type="component" value="Unassembled WGS sequence"/>
</dbReference>
<evidence type="ECO:0000256" key="10">
    <source>
        <dbReference type="ARBA" id="ARBA00012153"/>
    </source>
</evidence>
<evidence type="ECO:0000256" key="12">
    <source>
        <dbReference type="ARBA" id="ARBA00012827"/>
    </source>
</evidence>
<evidence type="ECO:0000313" key="30">
    <source>
        <dbReference type="EMBL" id="KAJ1684319.1"/>
    </source>
</evidence>
<dbReference type="EMBL" id="JAMQYH010000041">
    <property type="protein sequence ID" value="KAJ1684319.1"/>
    <property type="molecule type" value="Genomic_DNA"/>
</dbReference>
<dbReference type="SUPFAM" id="SSF142695">
    <property type="entry name" value="RibA-like"/>
    <property type="match status" value="1"/>
</dbReference>
<reference evidence="30" key="1">
    <citation type="journal article" date="2022" name="Cell">
        <title>Repeat-based holocentromeres influence genome architecture and karyotype evolution.</title>
        <authorList>
            <person name="Hofstatter P.G."/>
            <person name="Thangavel G."/>
            <person name="Lux T."/>
            <person name="Neumann P."/>
            <person name="Vondrak T."/>
            <person name="Novak P."/>
            <person name="Zhang M."/>
            <person name="Costa L."/>
            <person name="Castellani M."/>
            <person name="Scott A."/>
            <person name="Toegelov H."/>
            <person name="Fuchs J."/>
            <person name="Mata-Sucre Y."/>
            <person name="Dias Y."/>
            <person name="Vanzela A.L.L."/>
            <person name="Huettel B."/>
            <person name="Almeida C.C.S."/>
            <person name="Simkova H."/>
            <person name="Souza G."/>
            <person name="Pedrosa-Harand A."/>
            <person name="Macas J."/>
            <person name="Mayer K.F.X."/>
            <person name="Houben A."/>
            <person name="Marques A."/>
        </authorList>
    </citation>
    <scope>NUCLEOTIDE SEQUENCE</scope>
    <source>
        <strain evidence="30">RhyBre1mFocal</strain>
    </source>
</reference>
<keyword evidence="31" id="KW-1185">Reference proteome</keyword>
<dbReference type="PANTHER" id="PTHR21327:SF18">
    <property type="entry name" value="3,4-DIHYDROXY-2-BUTANONE 4-PHOSPHATE SYNTHASE"/>
    <property type="match status" value="1"/>
</dbReference>
<evidence type="ECO:0000256" key="7">
    <source>
        <dbReference type="ARBA" id="ARBA00004904"/>
    </source>
</evidence>
<organism evidence="30 31">
    <name type="scientific">Rhynchospora breviuscula</name>
    <dbReference type="NCBI Taxonomy" id="2022672"/>
    <lineage>
        <taxon>Eukaryota</taxon>
        <taxon>Viridiplantae</taxon>
        <taxon>Streptophyta</taxon>
        <taxon>Embryophyta</taxon>
        <taxon>Tracheophyta</taxon>
        <taxon>Spermatophyta</taxon>
        <taxon>Magnoliopsida</taxon>
        <taxon>Liliopsida</taxon>
        <taxon>Poales</taxon>
        <taxon>Cyperaceae</taxon>
        <taxon>Cyperoideae</taxon>
        <taxon>Rhynchosporeae</taxon>
        <taxon>Rhynchospora</taxon>
    </lineage>
</organism>
<dbReference type="InterPro" id="IPR032677">
    <property type="entry name" value="GTP_cyclohydro_II"/>
</dbReference>
<dbReference type="Pfam" id="PF00677">
    <property type="entry name" value="Lum_binding"/>
    <property type="match status" value="2"/>
</dbReference>
<feature type="region of interest" description="Disordered" evidence="28">
    <location>
        <begin position="233"/>
        <end position="258"/>
    </location>
</feature>
<feature type="compositionally biased region" description="Low complexity" evidence="28">
    <location>
        <begin position="245"/>
        <end position="255"/>
    </location>
</feature>
<keyword evidence="17" id="KW-0677">Repeat</keyword>
<evidence type="ECO:0000256" key="2">
    <source>
        <dbReference type="ARBA" id="ARBA00001946"/>
    </source>
</evidence>
<dbReference type="GO" id="GO:0005829">
    <property type="term" value="C:cytosol"/>
    <property type="evidence" value="ECO:0007669"/>
    <property type="project" value="TreeGrafter"/>
</dbReference>
<name>A0A9Q0C0G2_9POAL</name>
<evidence type="ECO:0000256" key="28">
    <source>
        <dbReference type="SAM" id="MobiDB-lite"/>
    </source>
</evidence>
<dbReference type="InterPro" id="IPR016299">
    <property type="entry name" value="Riboflavin_synth_RibBA"/>
</dbReference>
<dbReference type="NCBIfam" id="TIGR00506">
    <property type="entry name" value="ribB"/>
    <property type="match status" value="1"/>
</dbReference>
<keyword evidence="19" id="KW-0378">Hydrolase</keyword>
<dbReference type="InterPro" id="IPR023366">
    <property type="entry name" value="ATP_synth_asu-like_sf"/>
</dbReference>
<feature type="region of interest" description="Disordered" evidence="28">
    <location>
        <begin position="819"/>
        <end position="846"/>
    </location>
</feature>
<evidence type="ECO:0000256" key="14">
    <source>
        <dbReference type="ARBA" id="ARBA00022619"/>
    </source>
</evidence>
<dbReference type="GO" id="GO:0008686">
    <property type="term" value="F:3,4-dihydroxy-2-butanone-4-phosphate synthase activity"/>
    <property type="evidence" value="ECO:0007669"/>
    <property type="project" value="UniProtKB-EC"/>
</dbReference>
<comment type="cofactor">
    <cofactor evidence="1">
        <name>Mn(2+)</name>
        <dbReference type="ChEBI" id="CHEBI:29035"/>
    </cofactor>
</comment>
<evidence type="ECO:0000256" key="23">
    <source>
        <dbReference type="ARBA" id="ARBA00023211"/>
    </source>
</evidence>
<sequence>MFTGIVEELGRVAALEDQGDAVRLTIAAEVVLGDARLGDSIAVNGCCLTIATRTDEAFTADVMHETLRATGIGDLGVGDEVNLERAVTPQTRLGGHLVQGHVDATGEVRRRTPSEHWEVVEVAAPDELMPYLVPKGSITVDGVSLTVVDVLDDGFTVSLIPETLARTTLGRRQPGESVNLEADVIAKHRRRAPDHLARDPRQRLRLRLRGRRPAPTRLGVAGRHRRQRAAVQRLPRRHRRRRRAGAAVRPGRAPGVLPPHQRVRLAALAGRAPRPDGRLRRHDARDHAAVGHPRRAGRVPPCGGRGDRRGAVGLQRHRCRLPGAALVLLVRRVDLRRLDAGDVRHGPRLDRLLAGLDRRRRRRRPAAVALGLLPDGRAVRRLHRPGPLGLRRLAARVAHRAARPDTCEGDHLGMSIQDLREEQHGGVRLDPVERAIADIAAGKAVVVVDDETRENEGDIIFAAARATPELMAFTVRHSSGVICVPMPADMLERLEIPLMTPHNRDKLRTAYTVSVDARDGVSTGISAADRAHTARVLADSATEPWELTRPGHVFPLRYREGGVLVRRGHTEAAVDLARLAGLTPAGVLVEVVNDDGTMKRAPELREFADEHGLAMISIDDLVHHRRKVENHVERVALTHLPTDHGDFEAYGYRITVDGSEHVALVLGDLGGDEPVLTRVHSECLTGDVFGSQRCDCGPQLRESMDLIRAEGRGVVVYLRGHEGRGIGLVAKLQAYQLQDGGRDTVDANLDLGLPADARHYGAATQVLKDLGVHDVRLLTNNPDKVSSLETYGVHVAERVPLTPRPNGHNIDYLRTKRDRMGHDLDGLDAPADEASDQHPDDSEEQQ</sequence>
<dbReference type="SUPFAM" id="SSF63380">
    <property type="entry name" value="Riboflavin synthase domain-like"/>
    <property type="match status" value="2"/>
</dbReference>
<dbReference type="NCBIfam" id="NF009566">
    <property type="entry name" value="PRK13020.1"/>
    <property type="match status" value="1"/>
</dbReference>
<evidence type="ECO:0000256" key="16">
    <source>
        <dbReference type="ARBA" id="ARBA00022723"/>
    </source>
</evidence>
<proteinExistence type="inferred from homology"/>
<feature type="domain" description="Lumazine-binding" evidence="29">
    <location>
        <begin position="1"/>
        <end position="96"/>
    </location>
</feature>
<dbReference type="FunFam" id="2.40.30.20:FF:000003">
    <property type="entry name" value="Riboflavin synthase, alpha subunit"/>
    <property type="match status" value="1"/>
</dbReference>
<dbReference type="SUPFAM" id="SSF55821">
    <property type="entry name" value="YrdC/RibB"/>
    <property type="match status" value="1"/>
</dbReference>
<dbReference type="InterPro" id="IPR017945">
    <property type="entry name" value="DHBP_synth_RibB-like_a/b_dom"/>
</dbReference>
<dbReference type="Gene3D" id="3.40.50.10990">
    <property type="entry name" value="GTP cyclohydrolase II"/>
    <property type="match status" value="1"/>
</dbReference>
<dbReference type="InterPro" id="IPR001783">
    <property type="entry name" value="Lumazine-bd"/>
</dbReference>
<evidence type="ECO:0000256" key="19">
    <source>
        <dbReference type="ARBA" id="ARBA00022801"/>
    </source>
</evidence>
<evidence type="ECO:0000256" key="21">
    <source>
        <dbReference type="ARBA" id="ARBA00022842"/>
    </source>
</evidence>
<comment type="cofactor">
    <cofactor evidence="2">
        <name>Mg(2+)</name>
        <dbReference type="ChEBI" id="CHEBI:18420"/>
    </cofactor>
</comment>
<dbReference type="InterPro" id="IPR026017">
    <property type="entry name" value="Lumazine-bd_dom"/>
</dbReference>
<dbReference type="InterPro" id="IPR000926">
    <property type="entry name" value="RibA"/>
</dbReference>
<protein>
    <recommendedName>
        <fullName evidence="13">Riboflavin synthase</fullName>
        <ecNumber evidence="12">2.5.1.9</ecNumber>
        <ecNumber evidence="11">3.5.4.25</ecNumber>
        <ecNumber evidence="10">4.1.99.12</ecNumber>
    </recommendedName>
</protein>
<comment type="pathway">
    <text evidence="6">Cofactor biosynthesis; riboflavin biosynthesis; riboflavin from 2-hydroxy-3-oxobutyl phosphate and 5-amino-6-(D-ribitylamino)uracil: step 2/2.</text>
</comment>
<feature type="repeat" description="Lumazine-binding" evidence="27">
    <location>
        <begin position="97"/>
        <end position="193"/>
    </location>
</feature>
<feature type="region of interest" description="Disordered" evidence="28">
    <location>
        <begin position="272"/>
        <end position="307"/>
    </location>
</feature>
<feature type="domain" description="Lumazine-binding" evidence="29">
    <location>
        <begin position="97"/>
        <end position="193"/>
    </location>
</feature>
<dbReference type="Gene3D" id="2.40.30.20">
    <property type="match status" value="2"/>
</dbReference>